<gene>
    <name evidence="1" type="ORF">GN277_22735</name>
</gene>
<dbReference type="EMBL" id="WUQX01000001">
    <property type="protein sequence ID" value="MXP78067.1"/>
    <property type="molecule type" value="Genomic_DNA"/>
</dbReference>
<proteinExistence type="predicted"/>
<keyword evidence="1" id="KW-0670">Pyruvate</keyword>
<evidence type="ECO:0000313" key="1">
    <source>
        <dbReference type="EMBL" id="MXP78067.1"/>
    </source>
</evidence>
<accession>A0A7X3MKK9</accession>
<dbReference type="RefSeq" id="WP_159754132.1">
    <property type="nucleotide sequence ID" value="NZ_CASSPE010000029.1"/>
</dbReference>
<dbReference type="Proteomes" id="UP000460412">
    <property type="component" value="Unassembled WGS sequence"/>
</dbReference>
<reference evidence="1 2" key="1">
    <citation type="submission" date="2019-12" db="EMBL/GenBank/DDBJ databases">
        <title>Sporaefaciens musculi gen. nov., sp. nov., a novel bacterium isolated from the caecum of an obese mouse.</title>
        <authorList>
            <person name="Rasmussen T.S."/>
            <person name="Streidl T."/>
            <person name="Hitch T.C.A."/>
            <person name="Wortmann E."/>
            <person name="Deptula P."/>
            <person name="Hansen M."/>
            <person name="Nielsen D.S."/>
            <person name="Clavel T."/>
            <person name="Vogensen F.K."/>
        </authorList>
    </citation>
    <scope>NUCLEOTIDE SEQUENCE [LARGE SCALE GENOMIC DNA]</scope>
    <source>
        <strain evidence="1 2">WCA-9-b2</strain>
    </source>
</reference>
<comment type="caution">
    <text evidence="1">The sequence shown here is derived from an EMBL/GenBank/DDBJ whole genome shotgun (WGS) entry which is preliminary data.</text>
</comment>
<protein>
    <submittedName>
        <fullName evidence="1">Chorismate--pyruvate lyase</fullName>
    </submittedName>
</protein>
<organism evidence="1 2">
    <name type="scientific">Sporofaciens musculi</name>
    <dbReference type="NCBI Taxonomy" id="2681861"/>
    <lineage>
        <taxon>Bacteria</taxon>
        <taxon>Bacillati</taxon>
        <taxon>Bacillota</taxon>
        <taxon>Clostridia</taxon>
        <taxon>Lachnospirales</taxon>
        <taxon>Lachnospiraceae</taxon>
        <taxon>Sporofaciens</taxon>
    </lineage>
</organism>
<sequence length="59" mass="7026">MLTCTYIVERIDGDYAMLKREDETEEKVEPKMVARALLPPEIREGTRLLYEYLQYTIVE</sequence>
<name>A0A7X3MKK9_9FIRM</name>
<dbReference type="GO" id="GO:0016829">
    <property type="term" value="F:lyase activity"/>
    <property type="evidence" value="ECO:0007669"/>
    <property type="project" value="UniProtKB-KW"/>
</dbReference>
<dbReference type="AlphaFoldDB" id="A0A7X3MKK9"/>
<evidence type="ECO:0000313" key="2">
    <source>
        <dbReference type="Proteomes" id="UP000460412"/>
    </source>
</evidence>
<keyword evidence="2" id="KW-1185">Reference proteome</keyword>
<keyword evidence="1" id="KW-0456">Lyase</keyword>